<reference evidence="1" key="2">
    <citation type="journal article" date="2015" name="Data Brief">
        <title>Shoot transcriptome of the giant reed, Arundo donax.</title>
        <authorList>
            <person name="Barrero R.A."/>
            <person name="Guerrero F.D."/>
            <person name="Moolhuijzen P."/>
            <person name="Goolsby J.A."/>
            <person name="Tidwell J."/>
            <person name="Bellgard S.E."/>
            <person name="Bellgard M.I."/>
        </authorList>
    </citation>
    <scope>NUCLEOTIDE SEQUENCE</scope>
    <source>
        <tissue evidence="1">Shoot tissue taken approximately 20 cm above the soil surface</tissue>
    </source>
</reference>
<sequence length="48" mass="5593">MPQVGSNTITVGDHQKICSDCQFEHSYHTKNNLNFWICRGGTLWQLFH</sequence>
<reference evidence="1" key="1">
    <citation type="submission" date="2014-09" db="EMBL/GenBank/DDBJ databases">
        <authorList>
            <person name="Magalhaes I.L.F."/>
            <person name="Oliveira U."/>
            <person name="Santos F.R."/>
            <person name="Vidigal T.H.D.A."/>
            <person name="Brescovit A.D."/>
            <person name="Santos A.J."/>
        </authorList>
    </citation>
    <scope>NUCLEOTIDE SEQUENCE</scope>
    <source>
        <tissue evidence="1">Shoot tissue taken approximately 20 cm above the soil surface</tissue>
    </source>
</reference>
<name>A0A0A9GF36_ARUDO</name>
<protein>
    <submittedName>
        <fullName evidence="1">Uncharacterized protein</fullName>
    </submittedName>
</protein>
<dbReference type="EMBL" id="GBRH01178603">
    <property type="protein sequence ID" value="JAE19293.1"/>
    <property type="molecule type" value="Transcribed_RNA"/>
</dbReference>
<evidence type="ECO:0000313" key="1">
    <source>
        <dbReference type="EMBL" id="JAE19293.1"/>
    </source>
</evidence>
<dbReference type="AlphaFoldDB" id="A0A0A9GF36"/>
<accession>A0A0A9GF36</accession>
<organism evidence="1">
    <name type="scientific">Arundo donax</name>
    <name type="common">Giant reed</name>
    <name type="synonym">Donax arundinaceus</name>
    <dbReference type="NCBI Taxonomy" id="35708"/>
    <lineage>
        <taxon>Eukaryota</taxon>
        <taxon>Viridiplantae</taxon>
        <taxon>Streptophyta</taxon>
        <taxon>Embryophyta</taxon>
        <taxon>Tracheophyta</taxon>
        <taxon>Spermatophyta</taxon>
        <taxon>Magnoliopsida</taxon>
        <taxon>Liliopsida</taxon>
        <taxon>Poales</taxon>
        <taxon>Poaceae</taxon>
        <taxon>PACMAD clade</taxon>
        <taxon>Arundinoideae</taxon>
        <taxon>Arundineae</taxon>
        <taxon>Arundo</taxon>
    </lineage>
</organism>
<proteinExistence type="predicted"/>